<evidence type="ECO:0000313" key="6">
    <source>
        <dbReference type="Proteomes" id="UP000274694"/>
    </source>
</evidence>
<evidence type="ECO:0000259" key="4">
    <source>
        <dbReference type="Pfam" id="PF24607"/>
    </source>
</evidence>
<feature type="compositionally biased region" description="Basic and acidic residues" evidence="1">
    <location>
        <begin position="1646"/>
        <end position="1686"/>
    </location>
</feature>
<feature type="transmembrane region" description="Helical" evidence="2">
    <location>
        <begin position="494"/>
        <end position="516"/>
    </location>
</feature>
<dbReference type="Proteomes" id="UP000274694">
    <property type="component" value="Unassembled WGS sequence"/>
</dbReference>
<keyword evidence="6" id="KW-1185">Reference proteome</keyword>
<feature type="transmembrane region" description="Helical" evidence="2">
    <location>
        <begin position="412"/>
        <end position="435"/>
    </location>
</feature>
<feature type="compositionally biased region" description="Basic and acidic residues" evidence="1">
    <location>
        <begin position="1558"/>
        <end position="1567"/>
    </location>
</feature>
<dbReference type="InterPro" id="IPR056997">
    <property type="entry name" value="CBM_AftD"/>
</dbReference>
<evidence type="ECO:0000256" key="2">
    <source>
        <dbReference type="SAM" id="Phobius"/>
    </source>
</evidence>
<protein>
    <submittedName>
        <fullName evidence="5">DUF3367 domain-containing protein</fullName>
    </submittedName>
</protein>
<feature type="region of interest" description="Disordered" evidence="1">
    <location>
        <begin position="1"/>
        <end position="113"/>
    </location>
</feature>
<dbReference type="SUPFAM" id="SSF49785">
    <property type="entry name" value="Galactose-binding domain-like"/>
    <property type="match status" value="1"/>
</dbReference>
<feature type="compositionally biased region" description="Low complexity" evidence="1">
    <location>
        <begin position="70"/>
        <end position="90"/>
    </location>
</feature>
<organism evidence="5 6">
    <name type="scientific">Micromonospora chalcea</name>
    <dbReference type="NCBI Taxonomy" id="1874"/>
    <lineage>
        <taxon>Bacteria</taxon>
        <taxon>Bacillati</taxon>
        <taxon>Actinomycetota</taxon>
        <taxon>Actinomycetes</taxon>
        <taxon>Micromonosporales</taxon>
        <taxon>Micromonosporaceae</taxon>
        <taxon>Micromonospora</taxon>
    </lineage>
</organism>
<feature type="compositionally biased region" description="Low complexity" evidence="1">
    <location>
        <begin position="44"/>
        <end position="61"/>
    </location>
</feature>
<feature type="transmembrane region" description="Helical" evidence="2">
    <location>
        <begin position="1481"/>
        <end position="1499"/>
    </location>
</feature>
<keyword evidence="2" id="KW-1133">Transmembrane helix</keyword>
<feature type="transmembrane region" description="Helical" evidence="2">
    <location>
        <begin position="197"/>
        <end position="218"/>
    </location>
</feature>
<dbReference type="Pfam" id="PF11847">
    <property type="entry name" value="GT-C_AftD"/>
    <property type="match status" value="1"/>
</dbReference>
<gene>
    <name evidence="5" type="ORF">DLJ60_18945</name>
</gene>
<feature type="compositionally biased region" description="Basic and acidic residues" evidence="1">
    <location>
        <begin position="1708"/>
        <end position="1745"/>
    </location>
</feature>
<feature type="transmembrane region" description="Helical" evidence="2">
    <location>
        <begin position="265"/>
        <end position="287"/>
    </location>
</feature>
<sequence>MPAVERLVPLDRHRPAGACGPRGSADATPAALGRREHVGGGPDRPAGTPSGPGGAAPAAYPARRDRRAEPAAPGAGRRAGRRPAGAAAGRGRSRRHRRAERRSGRTAHRRSGTAVLTAWSTARRTPGIPSATVSLAVWRLRELLVCLALIGLCVTQEPGLIVPETKLDMALDPGGFLARAAHLWTGDWQFGTLQNQAVGYFFPMGPFFLLGEAVGLPAWLVQRLWMATLLCVALTGVVRLARALDLGGPGSRLVAGAIFALSPRALSLVGTVSLELLPYCVAPWVLLPLVKGAAGGSLRRAAALSGLAVVCMGGANGAAVACAVLPAFLYVVTRAPGRRRIRLLAWWTVAMVAATFWWLVPLLLLQRYGFPFLPYTESAAVTTSVTSLPSAVRGSTHWVGYLAVDGVPWWRAGWALVTTPWMIVLTALIACLGLAGLARRDLPERRFLLVGALVGLLALTAGNLSTGGAAFASPMRELLDGRLAALRNLHKFDVVIRLPLALAAAHMLDTVGRIALIRRFTRPTNMAPRRVALGATAAALVAVTSGAGMAGLAPGGGFHALPEHWRQATGWLDRHAGPGTTLLVPGSNFAEYNWGRPLDEPVQPLLDSPWAVRALVPGGSAGNSRLLSAIDERLASGTASPGLADVLSRLGVRYLLVRNDLRQPVGGIAWPVLVHRTLDSAPGLFRVAAFGPASGVKPDLNGAWDYGLHEPYPAVEIYEVDRPTPRATLTDAALPLNLVGAPETLLDLSDAGVLGNRPVILDGDPPLVSDGGTVLADSLRDREVDFGLVRGNTSRTLTEQDPTQLERLEHDILDPAWRSSITSSAYAGVADVRASSSAADVTGPAGLRDPSATPFAAVDGDIGTAWLSDGARKPVGQWVELRFADPIEADSVEVQVMGDEVIGAPVTSVRVSTEGGSQVHPVTGAGRSTARLPLPAGRSSWLRVTVESVADADVPGRRAGIRELSVAGVTPERYLRLPEVPADAVAPEVVALARKATDRSACAVAGDHYLCAPDLIRQGEETGLVPRRFDLPAAIPTQLTGLARATPATALAAYDEMTGGETFTTSSSWFADPVASSRSLGDGDDGTAWWADPSDPQPTVKMRWATARKVSWVRLRFAESLVAAPPRTVRITGDDGIREVTVDLDGVARFPALRTRGLTVAVTSTVPRVSRSTALFEPQSLPVGLSGVDVQGVPELNQPRGLDREVTLPCGAGPTIVVNGVKVPTTATGTLRDLRDLRPLRYRACAPATSSGRAAKAGAEQVTLRAGGNEVSAPADRFVVDSVIFSGTPAERPVVAASPRRALSVVDWDDQRRSIEIGAGGGSYLMVPENANAGWRATLDGQELIAARLDGWKQGWFVPAGPAGRVELVFTPGEHYRIVLFVAGGLLVLLVVGALIPARRHRPAYPVVPTMMPTAPLLAVAVPALLGGLVGLGCAAAVVALHRRRTPGPAWIWVPAALGLTVYGTERLWLPRVGAERVAELLVLLPTGLLLVAVAALVLRFRRVRGRYEASSEAGRAGALKRWRRRRGPEREVGLDGHGPAAATEPPQPSRGPLDEVVAGRRDRDGEGQGDGEENPERAVHPGESEQAEADLEREEVPEEDAVGDSAEEHDRPVAEESAGHPAGPRPDEGGDQAPGDEQEQQVLGDRLDRLGGFDPARAGDGRARDPEQRAGDEPGRSRGEGEHAQAARRGGPQVLVAPPRPVTGQPGEERGRGRADGPRGEHGQHDADAEPVEKGGQPEHRESR</sequence>
<feature type="transmembrane region" description="Helical" evidence="2">
    <location>
        <begin position="307"/>
        <end position="332"/>
    </location>
</feature>
<feature type="domain" description="Arabinofuranosyltransferase D third carbohydrate binding module" evidence="4">
    <location>
        <begin position="1063"/>
        <end position="1192"/>
    </location>
</feature>
<dbReference type="Pfam" id="PF24607">
    <property type="entry name" value="CBM_AftD"/>
    <property type="match status" value="1"/>
</dbReference>
<feature type="compositionally biased region" description="Basic and acidic residues" evidence="1">
    <location>
        <begin position="1607"/>
        <end position="1619"/>
    </location>
</feature>
<dbReference type="InterPro" id="IPR021798">
    <property type="entry name" value="AftD_N"/>
</dbReference>
<feature type="compositionally biased region" description="Basic residues" evidence="1">
    <location>
        <begin position="1519"/>
        <end position="1528"/>
    </location>
</feature>
<accession>A0ABX9Y4E0</accession>
<evidence type="ECO:0000256" key="1">
    <source>
        <dbReference type="SAM" id="MobiDB-lite"/>
    </source>
</evidence>
<feature type="transmembrane region" description="Helical" evidence="2">
    <location>
        <begin position="1378"/>
        <end position="1398"/>
    </location>
</feature>
<dbReference type="Gene3D" id="2.60.120.260">
    <property type="entry name" value="Galactose-binding domain-like"/>
    <property type="match status" value="1"/>
</dbReference>
<keyword evidence="2" id="KW-0472">Membrane</keyword>
<feature type="compositionally biased region" description="Acidic residues" evidence="1">
    <location>
        <begin position="1586"/>
        <end position="1606"/>
    </location>
</feature>
<evidence type="ECO:0000313" key="5">
    <source>
        <dbReference type="EMBL" id="RQW90997.1"/>
    </source>
</evidence>
<feature type="region of interest" description="Disordered" evidence="1">
    <location>
        <begin position="1519"/>
        <end position="1745"/>
    </location>
</feature>
<feature type="transmembrane region" description="Helical" evidence="2">
    <location>
        <begin position="1418"/>
        <end position="1441"/>
    </location>
</feature>
<feature type="transmembrane region" description="Helical" evidence="2">
    <location>
        <begin position="344"/>
        <end position="365"/>
    </location>
</feature>
<feature type="compositionally biased region" description="Basic and acidic residues" evidence="1">
    <location>
        <begin position="1575"/>
        <end position="1584"/>
    </location>
</feature>
<dbReference type="EMBL" id="QGTA01000212">
    <property type="protein sequence ID" value="RQW90997.1"/>
    <property type="molecule type" value="Genomic_DNA"/>
</dbReference>
<dbReference type="InterPro" id="IPR008979">
    <property type="entry name" value="Galactose-bd-like_sf"/>
</dbReference>
<keyword evidence="2" id="KW-0812">Transmembrane</keyword>
<feature type="transmembrane region" description="Helical" evidence="2">
    <location>
        <begin position="1450"/>
        <end position="1469"/>
    </location>
</feature>
<evidence type="ECO:0000259" key="3">
    <source>
        <dbReference type="Pfam" id="PF11847"/>
    </source>
</evidence>
<feature type="transmembrane region" description="Helical" evidence="2">
    <location>
        <begin position="447"/>
        <end position="474"/>
    </location>
</feature>
<feature type="compositionally biased region" description="Basic residues" evidence="1">
    <location>
        <begin position="91"/>
        <end position="111"/>
    </location>
</feature>
<feature type="domain" description="Alpha-(1-&gt;3)-arabinofuranosyltransferase N-terminal GT-C" evidence="3">
    <location>
        <begin position="150"/>
        <end position="805"/>
    </location>
</feature>
<proteinExistence type="predicted"/>
<name>A0ABX9Y4E0_MICCH</name>
<reference evidence="5 6" key="1">
    <citation type="submission" date="2018-05" db="EMBL/GenBank/DDBJ databases">
        <title>Micromonospora from Atacama Desert.</title>
        <authorList>
            <person name="Carro L."/>
            <person name="Goodfellow M."/>
            <person name="Klenk H.-P."/>
        </authorList>
    </citation>
    <scope>NUCLEOTIDE SEQUENCE [LARGE SCALE GENOMIC DNA]</scope>
    <source>
        <strain evidence="5 6">LB41</strain>
    </source>
</reference>
<comment type="caution">
    <text evidence="5">The sequence shown here is derived from an EMBL/GenBank/DDBJ whole genome shotgun (WGS) entry which is preliminary data.</text>
</comment>